<proteinExistence type="predicted"/>
<dbReference type="SUPFAM" id="SSF51206">
    <property type="entry name" value="cAMP-binding domain-like"/>
    <property type="match status" value="1"/>
</dbReference>
<keyword evidence="3" id="KW-1185">Reference proteome</keyword>
<dbReference type="SUPFAM" id="SSF46785">
    <property type="entry name" value="Winged helix' DNA-binding domain"/>
    <property type="match status" value="1"/>
</dbReference>
<dbReference type="Gene3D" id="1.10.10.10">
    <property type="entry name" value="Winged helix-like DNA-binding domain superfamily/Winged helix DNA-binding domain"/>
    <property type="match status" value="1"/>
</dbReference>
<dbReference type="InterPro" id="IPR014710">
    <property type="entry name" value="RmlC-like_jellyroll"/>
</dbReference>
<dbReference type="Pfam" id="PF00027">
    <property type="entry name" value="cNMP_binding"/>
    <property type="match status" value="1"/>
</dbReference>
<sequence>MERNYLHEMLPFLTQIEKKRQEQFEIYFHSAPLWVMEALEVENIAAGTIFIHENEPADMIYFVGIGKVKATDYRVSGIAFDFMKPDNVIALGGMEVIMEQGTYKTTVQTETDCVLVKLSRAKYEKWLYSDPETFRLEAKLTCHSLLEEERRNRLYLFLQGADRLALLYVELYEKYNKNGTFYIKESRTSMADETGLCLKSVSRAIRKFSEAGLVTKNGSQLQISKEQYEGLKKIVTDKIDRR</sequence>
<dbReference type="CDD" id="cd00038">
    <property type="entry name" value="CAP_ED"/>
    <property type="match status" value="1"/>
</dbReference>
<dbReference type="InterPro" id="IPR018490">
    <property type="entry name" value="cNMP-bd_dom_sf"/>
</dbReference>
<feature type="domain" description="Cyclic nucleotide-binding" evidence="1">
    <location>
        <begin position="35"/>
        <end position="127"/>
    </location>
</feature>
<dbReference type="PROSITE" id="PS50042">
    <property type="entry name" value="CNMP_BINDING_3"/>
    <property type="match status" value="1"/>
</dbReference>
<protein>
    <submittedName>
        <fullName evidence="2">Crp/Fnr family transcriptional regulator</fullName>
    </submittedName>
</protein>
<dbReference type="Gene3D" id="2.60.120.10">
    <property type="entry name" value="Jelly Rolls"/>
    <property type="match status" value="1"/>
</dbReference>
<evidence type="ECO:0000313" key="3">
    <source>
        <dbReference type="Proteomes" id="UP000631576"/>
    </source>
</evidence>
<gene>
    <name evidence="2" type="ORF">H8S40_09840</name>
</gene>
<accession>A0ABR7G8X5</accession>
<dbReference type="Proteomes" id="UP000631576">
    <property type="component" value="Unassembled WGS sequence"/>
</dbReference>
<evidence type="ECO:0000313" key="2">
    <source>
        <dbReference type="EMBL" id="MBC5683864.1"/>
    </source>
</evidence>
<dbReference type="InterPro" id="IPR036388">
    <property type="entry name" value="WH-like_DNA-bd_sf"/>
</dbReference>
<evidence type="ECO:0000259" key="1">
    <source>
        <dbReference type="PROSITE" id="PS50042"/>
    </source>
</evidence>
<dbReference type="RefSeq" id="WP_118723915.1">
    <property type="nucleotide sequence ID" value="NZ_JACOPE010000001.1"/>
</dbReference>
<name>A0ABR7G8X5_9FIRM</name>
<dbReference type="InterPro" id="IPR036390">
    <property type="entry name" value="WH_DNA-bd_sf"/>
</dbReference>
<comment type="caution">
    <text evidence="2">The sequence shown here is derived from an EMBL/GenBank/DDBJ whole genome shotgun (WGS) entry which is preliminary data.</text>
</comment>
<dbReference type="EMBL" id="JACOPE010000001">
    <property type="protein sequence ID" value="MBC5683864.1"/>
    <property type="molecule type" value="Genomic_DNA"/>
</dbReference>
<dbReference type="InterPro" id="IPR000595">
    <property type="entry name" value="cNMP-bd_dom"/>
</dbReference>
<organism evidence="2 3">
    <name type="scientific">Ruminococcus hominis</name>
    <dbReference type="NCBI Taxonomy" id="2763065"/>
    <lineage>
        <taxon>Bacteria</taxon>
        <taxon>Bacillati</taxon>
        <taxon>Bacillota</taxon>
        <taxon>Clostridia</taxon>
        <taxon>Eubacteriales</taxon>
        <taxon>Oscillospiraceae</taxon>
        <taxon>Ruminococcus</taxon>
    </lineage>
</organism>
<reference evidence="2 3" key="1">
    <citation type="submission" date="2020-08" db="EMBL/GenBank/DDBJ databases">
        <title>Genome public.</title>
        <authorList>
            <person name="Liu C."/>
            <person name="Sun Q."/>
        </authorList>
    </citation>
    <scope>NUCLEOTIDE SEQUENCE [LARGE SCALE GENOMIC DNA]</scope>
    <source>
        <strain evidence="2 3">NSJ-13</strain>
    </source>
</reference>